<evidence type="ECO:0000313" key="4">
    <source>
        <dbReference type="EMBL" id="PRP84528.1"/>
    </source>
</evidence>
<evidence type="ECO:0000256" key="2">
    <source>
        <dbReference type="SAM" id="MobiDB-lite"/>
    </source>
</evidence>
<keyword evidence="1" id="KW-0539">Nucleus</keyword>
<sequence>MRRPKGVLVSIIDDPEDEASRGKLYWLTIFTVQFLFQHRKHAVYRVGRSSTAMAEHSCHQQRIEMIHEKLADLQRQLMVDRMMRRGMEDDLLDAKNEIQQISDYIGVSFERIIMVSRTHSDTAEHMRDKTKKDSISTHHLEKAPIPTHPNHQDTSPPQEQRAHLERELKKRIIWTHERIQFLSQATGLTESQIWNWYRRRRKTEAVPRQPRQTNDHQYHSLCAAFHRDGRSGIPKEERRKLGESIGMEEKRVKKWHENHPNFCRCVQRETDTNKQGDESPS</sequence>
<evidence type="ECO:0000259" key="3">
    <source>
        <dbReference type="PROSITE" id="PS50071"/>
    </source>
</evidence>
<dbReference type="Gene3D" id="1.10.10.60">
    <property type="entry name" value="Homeodomain-like"/>
    <property type="match status" value="1"/>
</dbReference>
<dbReference type="SUPFAM" id="SSF46689">
    <property type="entry name" value="Homeodomain-like"/>
    <property type="match status" value="1"/>
</dbReference>
<dbReference type="Proteomes" id="UP000241769">
    <property type="component" value="Unassembled WGS sequence"/>
</dbReference>
<reference evidence="4 5" key="1">
    <citation type="journal article" date="2018" name="Genome Biol. Evol.">
        <title>Multiple Roots of Fruiting Body Formation in Amoebozoa.</title>
        <authorList>
            <person name="Hillmann F."/>
            <person name="Forbes G."/>
            <person name="Novohradska S."/>
            <person name="Ferling I."/>
            <person name="Riege K."/>
            <person name="Groth M."/>
            <person name="Westermann M."/>
            <person name="Marz M."/>
            <person name="Spaller T."/>
            <person name="Winckler T."/>
            <person name="Schaap P."/>
            <person name="Glockner G."/>
        </authorList>
    </citation>
    <scope>NUCLEOTIDE SEQUENCE [LARGE SCALE GENOMIC DNA]</scope>
    <source>
        <strain evidence="4 5">Jena</strain>
    </source>
</reference>
<dbReference type="CDD" id="cd00086">
    <property type="entry name" value="homeodomain"/>
    <property type="match status" value="1"/>
</dbReference>
<proteinExistence type="predicted"/>
<dbReference type="GO" id="GO:0003677">
    <property type="term" value="F:DNA binding"/>
    <property type="evidence" value="ECO:0007669"/>
    <property type="project" value="UniProtKB-UniRule"/>
</dbReference>
<keyword evidence="1" id="KW-0238">DNA-binding</keyword>
<dbReference type="EMBL" id="MDYQ01000061">
    <property type="protein sequence ID" value="PRP84528.1"/>
    <property type="molecule type" value="Genomic_DNA"/>
</dbReference>
<evidence type="ECO:0000313" key="5">
    <source>
        <dbReference type="Proteomes" id="UP000241769"/>
    </source>
</evidence>
<feature type="domain" description="Homeobox" evidence="3">
    <location>
        <begin position="147"/>
        <end position="207"/>
    </location>
</feature>
<name>A0A2P6NKR3_9EUKA</name>
<protein>
    <recommendedName>
        <fullName evidence="3">Homeobox domain-containing protein</fullName>
    </recommendedName>
</protein>
<gene>
    <name evidence="4" type="ORF">PROFUN_05863</name>
</gene>
<comment type="subcellular location">
    <subcellularLocation>
        <location evidence="1">Nucleus</location>
    </subcellularLocation>
</comment>
<feature type="DNA-binding region" description="Homeobox" evidence="1">
    <location>
        <begin position="149"/>
        <end position="208"/>
    </location>
</feature>
<dbReference type="AlphaFoldDB" id="A0A2P6NKR3"/>
<dbReference type="InterPro" id="IPR009057">
    <property type="entry name" value="Homeodomain-like_sf"/>
</dbReference>
<dbReference type="InterPro" id="IPR001356">
    <property type="entry name" value="HD"/>
</dbReference>
<accession>A0A2P6NKR3</accession>
<comment type="caution">
    <text evidence="4">The sequence shown here is derived from an EMBL/GenBank/DDBJ whole genome shotgun (WGS) entry which is preliminary data.</text>
</comment>
<dbReference type="GO" id="GO:0005634">
    <property type="term" value="C:nucleus"/>
    <property type="evidence" value="ECO:0007669"/>
    <property type="project" value="UniProtKB-SubCell"/>
</dbReference>
<keyword evidence="5" id="KW-1185">Reference proteome</keyword>
<feature type="region of interest" description="Disordered" evidence="2">
    <location>
        <begin position="141"/>
        <end position="161"/>
    </location>
</feature>
<dbReference type="PROSITE" id="PS50071">
    <property type="entry name" value="HOMEOBOX_2"/>
    <property type="match status" value="1"/>
</dbReference>
<organism evidence="4 5">
    <name type="scientific">Planoprotostelium fungivorum</name>
    <dbReference type="NCBI Taxonomy" id="1890364"/>
    <lineage>
        <taxon>Eukaryota</taxon>
        <taxon>Amoebozoa</taxon>
        <taxon>Evosea</taxon>
        <taxon>Variosea</taxon>
        <taxon>Cavosteliida</taxon>
        <taxon>Cavosteliaceae</taxon>
        <taxon>Planoprotostelium</taxon>
    </lineage>
</organism>
<evidence type="ECO:0000256" key="1">
    <source>
        <dbReference type="PROSITE-ProRule" id="PRU00108"/>
    </source>
</evidence>
<keyword evidence="1" id="KW-0371">Homeobox</keyword>
<dbReference type="InParanoid" id="A0A2P6NKR3"/>